<evidence type="ECO:0000313" key="2">
    <source>
        <dbReference type="EMBL" id="QHT35481.1"/>
    </source>
</evidence>
<feature type="region of interest" description="Disordered" evidence="1">
    <location>
        <begin position="1"/>
        <end position="89"/>
    </location>
</feature>
<accession>A0A6C0F3N5</accession>
<dbReference type="AlphaFoldDB" id="A0A6C0F3N5"/>
<proteinExistence type="predicted"/>
<feature type="compositionally biased region" description="Polar residues" evidence="1">
    <location>
        <begin position="8"/>
        <end position="22"/>
    </location>
</feature>
<organism evidence="2">
    <name type="scientific">viral metagenome</name>
    <dbReference type="NCBI Taxonomy" id="1070528"/>
    <lineage>
        <taxon>unclassified sequences</taxon>
        <taxon>metagenomes</taxon>
        <taxon>organismal metagenomes</taxon>
    </lineage>
</organism>
<protein>
    <submittedName>
        <fullName evidence="2">Uncharacterized protein</fullName>
    </submittedName>
</protein>
<feature type="compositionally biased region" description="Polar residues" evidence="1">
    <location>
        <begin position="45"/>
        <end position="62"/>
    </location>
</feature>
<feature type="compositionally biased region" description="Basic residues" evidence="1">
    <location>
        <begin position="72"/>
        <end position="89"/>
    </location>
</feature>
<reference evidence="2" key="1">
    <citation type="journal article" date="2020" name="Nature">
        <title>Giant virus diversity and host interactions through global metagenomics.</title>
        <authorList>
            <person name="Schulz F."/>
            <person name="Roux S."/>
            <person name="Paez-Espino D."/>
            <person name="Jungbluth S."/>
            <person name="Walsh D.A."/>
            <person name="Denef V.J."/>
            <person name="McMahon K.D."/>
            <person name="Konstantinidis K.T."/>
            <person name="Eloe-Fadrosh E.A."/>
            <person name="Kyrpides N.C."/>
            <person name="Woyke T."/>
        </authorList>
    </citation>
    <scope>NUCLEOTIDE SEQUENCE</scope>
    <source>
        <strain evidence="2">GVMAG-M-3300009180-45</strain>
    </source>
</reference>
<evidence type="ECO:0000256" key="1">
    <source>
        <dbReference type="SAM" id="MobiDB-lite"/>
    </source>
</evidence>
<name>A0A6C0F3N5_9ZZZZ</name>
<dbReference type="EMBL" id="MN739021">
    <property type="protein sequence ID" value="QHT35481.1"/>
    <property type="molecule type" value="Genomic_DNA"/>
</dbReference>
<sequence length="89" mass="9637">MSKWLSHVKSTMKSNKGKSFSQVLKIAAKTYKKRGGGDVAPHSDFGSSADITSAGPNSSSPFHPSDAAPVGGRRRSRRGRKSRRGTRRH</sequence>